<name>A0A6S6ZN98_9BURK</name>
<evidence type="ECO:0000313" key="2">
    <source>
        <dbReference type="EMBL" id="CAB3684930.1"/>
    </source>
</evidence>
<keyword evidence="1" id="KW-0472">Membrane</keyword>
<dbReference type="Proteomes" id="UP000494111">
    <property type="component" value="Unassembled WGS sequence"/>
</dbReference>
<dbReference type="RefSeq" id="WP_175192494.1">
    <property type="nucleotide sequence ID" value="NZ_CADIJO010000005.1"/>
</dbReference>
<feature type="transmembrane region" description="Helical" evidence="1">
    <location>
        <begin position="144"/>
        <end position="168"/>
    </location>
</feature>
<keyword evidence="1" id="KW-1133">Transmembrane helix</keyword>
<reference evidence="2 3" key="1">
    <citation type="submission" date="2020-04" db="EMBL/GenBank/DDBJ databases">
        <authorList>
            <person name="De Canck E."/>
        </authorList>
    </citation>
    <scope>NUCLEOTIDE SEQUENCE [LARGE SCALE GENOMIC DNA]</scope>
    <source>
        <strain evidence="2 3">LMG 3458</strain>
    </source>
</reference>
<organism evidence="2 3">
    <name type="scientific">Achromobacter deleyi</name>
    <dbReference type="NCBI Taxonomy" id="1353891"/>
    <lineage>
        <taxon>Bacteria</taxon>
        <taxon>Pseudomonadati</taxon>
        <taxon>Pseudomonadota</taxon>
        <taxon>Betaproteobacteria</taxon>
        <taxon>Burkholderiales</taxon>
        <taxon>Alcaligenaceae</taxon>
        <taxon>Achromobacter</taxon>
    </lineage>
</organism>
<protein>
    <submittedName>
        <fullName evidence="2">Uncharacterized protein</fullName>
    </submittedName>
</protein>
<keyword evidence="1" id="KW-0812">Transmembrane</keyword>
<evidence type="ECO:0000313" key="3">
    <source>
        <dbReference type="Proteomes" id="UP000494111"/>
    </source>
</evidence>
<gene>
    <name evidence="2" type="ORF">LMG3458_01811</name>
</gene>
<feature type="transmembrane region" description="Helical" evidence="1">
    <location>
        <begin position="48"/>
        <end position="67"/>
    </location>
</feature>
<evidence type="ECO:0000256" key="1">
    <source>
        <dbReference type="SAM" id="Phobius"/>
    </source>
</evidence>
<sequence length="216" mass="23554">MIKPQTRAMLFALCVVPVIVALFLGLFLGALILVNRYWPDAGFTAEDVLNQLMVLGVACVALPWIQLRSFRHQYGLQFKSTSETPTGKPDEPPPRPARAVALVRLFLLVAGAALLVLVFGPLSHLTRLSTWLQASGFGAVSFRLVELLMLLALVGGFVLVGGLVALIQRLGRSAKRQDARDPRDEAQRIWLICYAGTLGLCAGLSLLVGFMIKKFL</sequence>
<proteinExistence type="predicted"/>
<accession>A0A6S6ZN98</accession>
<feature type="transmembrane region" description="Helical" evidence="1">
    <location>
        <begin position="189"/>
        <end position="212"/>
    </location>
</feature>
<dbReference type="EMBL" id="CADIJO010000005">
    <property type="protein sequence ID" value="CAB3684930.1"/>
    <property type="molecule type" value="Genomic_DNA"/>
</dbReference>
<dbReference type="AlphaFoldDB" id="A0A6S6ZN98"/>
<feature type="transmembrane region" description="Helical" evidence="1">
    <location>
        <begin position="9"/>
        <end position="33"/>
    </location>
</feature>
<feature type="transmembrane region" description="Helical" evidence="1">
    <location>
        <begin position="105"/>
        <end position="124"/>
    </location>
</feature>